<evidence type="ECO:0000256" key="1">
    <source>
        <dbReference type="SAM" id="MobiDB-lite"/>
    </source>
</evidence>
<accession>M7C4I1</accession>
<reference evidence="3" key="1">
    <citation type="journal article" date="2013" name="Nat. Genet.">
        <title>The draft genomes of soft-shell turtle and green sea turtle yield insights into the development and evolution of the turtle-specific body plan.</title>
        <authorList>
            <person name="Wang Z."/>
            <person name="Pascual-Anaya J."/>
            <person name="Zadissa A."/>
            <person name="Li W."/>
            <person name="Niimura Y."/>
            <person name="Huang Z."/>
            <person name="Li C."/>
            <person name="White S."/>
            <person name="Xiong Z."/>
            <person name="Fang D."/>
            <person name="Wang B."/>
            <person name="Ming Y."/>
            <person name="Chen Y."/>
            <person name="Zheng Y."/>
            <person name="Kuraku S."/>
            <person name="Pignatelli M."/>
            <person name="Herrero J."/>
            <person name="Beal K."/>
            <person name="Nozawa M."/>
            <person name="Li Q."/>
            <person name="Wang J."/>
            <person name="Zhang H."/>
            <person name="Yu L."/>
            <person name="Shigenobu S."/>
            <person name="Wang J."/>
            <person name="Liu J."/>
            <person name="Flicek P."/>
            <person name="Searle S."/>
            <person name="Wang J."/>
            <person name="Kuratani S."/>
            <person name="Yin Y."/>
            <person name="Aken B."/>
            <person name="Zhang G."/>
            <person name="Irie N."/>
        </authorList>
    </citation>
    <scope>NUCLEOTIDE SEQUENCE [LARGE SCALE GENOMIC DNA]</scope>
</reference>
<organism evidence="2 3">
    <name type="scientific">Chelonia mydas</name>
    <name type="common">Green sea-turtle</name>
    <name type="synonym">Chelonia agassizi</name>
    <dbReference type="NCBI Taxonomy" id="8469"/>
    <lineage>
        <taxon>Eukaryota</taxon>
        <taxon>Metazoa</taxon>
        <taxon>Chordata</taxon>
        <taxon>Craniata</taxon>
        <taxon>Vertebrata</taxon>
        <taxon>Euteleostomi</taxon>
        <taxon>Archelosauria</taxon>
        <taxon>Testudinata</taxon>
        <taxon>Testudines</taxon>
        <taxon>Cryptodira</taxon>
        <taxon>Durocryptodira</taxon>
        <taxon>Americhelydia</taxon>
        <taxon>Chelonioidea</taxon>
        <taxon>Cheloniidae</taxon>
        <taxon>Chelonia</taxon>
    </lineage>
</organism>
<gene>
    <name evidence="2" type="ORF">UY3_07334</name>
</gene>
<dbReference type="Proteomes" id="UP000031443">
    <property type="component" value="Unassembled WGS sequence"/>
</dbReference>
<sequence length="112" mass="10902">MIKWGSAGPKEGQLCRGYERPAAVGGLWGTPDAYSSGGPPLPMGAGSCGVLPPPAAPGARSSWELRVSPTAAASGSCGVPPTTCGGWELHSTPAACSSGGPPGPGAGHHKLT</sequence>
<dbReference type="EMBL" id="KB528689">
    <property type="protein sequence ID" value="EMP35372.1"/>
    <property type="molecule type" value="Genomic_DNA"/>
</dbReference>
<evidence type="ECO:0000313" key="2">
    <source>
        <dbReference type="EMBL" id="EMP35372.1"/>
    </source>
</evidence>
<name>M7C4I1_CHEMY</name>
<evidence type="ECO:0000313" key="3">
    <source>
        <dbReference type="Proteomes" id="UP000031443"/>
    </source>
</evidence>
<protein>
    <submittedName>
        <fullName evidence="2">Uncharacterized protein</fullName>
    </submittedName>
</protein>
<feature type="region of interest" description="Disordered" evidence="1">
    <location>
        <begin position="91"/>
        <end position="112"/>
    </location>
</feature>
<keyword evidence="3" id="KW-1185">Reference proteome</keyword>
<dbReference type="AlphaFoldDB" id="M7C4I1"/>
<proteinExistence type="predicted"/>